<dbReference type="Pfam" id="PF13879">
    <property type="entry name" value="Hmw_CFAP97"/>
    <property type="match status" value="1"/>
</dbReference>
<sequence>MLSPMYINTRLDYEKYAQYSFGVHKKKLKEIKSKIPTRNYSAPKLLKRSKPLISQKILKDNKKIVRKLIEIANEKRNTRPLTPIVSTLNYANRKKEYERIDQENKKLIAKIQSCVGDVRQESLQKEFTQSQEYKNRISRAFILKKRNSNPSRSERPTFKERSSSNSFSAVDLLRKIN</sequence>
<dbReference type="Proteomes" id="UP000187209">
    <property type="component" value="Unassembled WGS sequence"/>
</dbReference>
<protein>
    <submittedName>
        <fullName evidence="2">Uncharacterized protein</fullName>
    </submittedName>
</protein>
<comment type="similarity">
    <text evidence="1">Belongs to the CFAP97 family.</text>
</comment>
<dbReference type="AlphaFoldDB" id="A0A1R2AMX6"/>
<comment type="caution">
    <text evidence="2">The sequence shown here is derived from an EMBL/GenBank/DDBJ whole genome shotgun (WGS) entry which is preliminary data.</text>
</comment>
<dbReference type="InterPro" id="IPR029488">
    <property type="entry name" value="Hmw/CFAP97"/>
</dbReference>
<name>A0A1R2AMX6_9CILI</name>
<evidence type="ECO:0000313" key="3">
    <source>
        <dbReference type="Proteomes" id="UP000187209"/>
    </source>
</evidence>
<evidence type="ECO:0000313" key="2">
    <source>
        <dbReference type="EMBL" id="OMJ65882.1"/>
    </source>
</evidence>
<evidence type="ECO:0000256" key="1">
    <source>
        <dbReference type="ARBA" id="ARBA00008315"/>
    </source>
</evidence>
<organism evidence="2 3">
    <name type="scientific">Stentor coeruleus</name>
    <dbReference type="NCBI Taxonomy" id="5963"/>
    <lineage>
        <taxon>Eukaryota</taxon>
        <taxon>Sar</taxon>
        <taxon>Alveolata</taxon>
        <taxon>Ciliophora</taxon>
        <taxon>Postciliodesmatophora</taxon>
        <taxon>Heterotrichea</taxon>
        <taxon>Heterotrichida</taxon>
        <taxon>Stentoridae</taxon>
        <taxon>Stentor</taxon>
    </lineage>
</organism>
<dbReference type="PANTHER" id="PTHR23035">
    <property type="entry name" value="CILIA- AND FLAGELLA-ASSOCIATED PROTEIN 97-RELATED"/>
    <property type="match status" value="1"/>
</dbReference>
<dbReference type="PANTHER" id="PTHR23035:SF2">
    <property type="entry name" value="KIAA1430 HOMOLOGUE"/>
    <property type="match status" value="1"/>
</dbReference>
<proteinExistence type="inferred from homology"/>
<dbReference type="InterPro" id="IPR038791">
    <property type="entry name" value="Cfap97/Hemingway"/>
</dbReference>
<dbReference type="EMBL" id="MPUH01001903">
    <property type="protein sequence ID" value="OMJ65882.1"/>
    <property type="molecule type" value="Genomic_DNA"/>
</dbReference>
<reference evidence="2 3" key="1">
    <citation type="submission" date="2016-11" db="EMBL/GenBank/DDBJ databases">
        <title>The macronuclear genome of Stentor coeruleus: a giant cell with tiny introns.</title>
        <authorList>
            <person name="Slabodnick M."/>
            <person name="Ruby J.G."/>
            <person name="Reiff S.B."/>
            <person name="Swart E.C."/>
            <person name="Gosai S."/>
            <person name="Prabakaran S."/>
            <person name="Witkowska E."/>
            <person name="Larue G.E."/>
            <person name="Fisher S."/>
            <person name="Freeman R.M."/>
            <person name="Gunawardena J."/>
            <person name="Chu W."/>
            <person name="Stover N.A."/>
            <person name="Gregory B.D."/>
            <person name="Nowacki M."/>
            <person name="Derisi J."/>
            <person name="Roy S.W."/>
            <person name="Marshall W.F."/>
            <person name="Sood P."/>
        </authorList>
    </citation>
    <scope>NUCLEOTIDE SEQUENCE [LARGE SCALE GENOMIC DNA]</scope>
    <source>
        <strain evidence="2">WM001</strain>
    </source>
</reference>
<gene>
    <name evidence="2" type="ORF">SteCoe_37474</name>
</gene>
<keyword evidence="3" id="KW-1185">Reference proteome</keyword>
<accession>A0A1R2AMX6</accession>